<evidence type="ECO:0000256" key="2">
    <source>
        <dbReference type="ARBA" id="ARBA00021539"/>
    </source>
</evidence>
<dbReference type="OrthoDB" id="9794345at2"/>
<dbReference type="InterPro" id="IPR045584">
    <property type="entry name" value="Pilin-like"/>
</dbReference>
<accession>A0A317PLX3</accession>
<name>A0A317PLX3_9HYPH</name>
<keyword evidence="3" id="KW-0812">Transmembrane</keyword>
<dbReference type="EMBL" id="QGTR01000002">
    <property type="protein sequence ID" value="PWW01513.1"/>
    <property type="molecule type" value="Genomic_DNA"/>
</dbReference>
<dbReference type="Pfam" id="PF07963">
    <property type="entry name" value="N_methyl"/>
    <property type="match status" value="1"/>
</dbReference>
<keyword evidence="5" id="KW-1185">Reference proteome</keyword>
<gene>
    <name evidence="4" type="ORF">DFR52_102175</name>
</gene>
<evidence type="ECO:0000256" key="1">
    <source>
        <dbReference type="ARBA" id="ARBA00011084"/>
    </source>
</evidence>
<evidence type="ECO:0000313" key="5">
    <source>
        <dbReference type="Proteomes" id="UP000246352"/>
    </source>
</evidence>
<dbReference type="InterPro" id="IPR010055">
    <property type="entry name" value="T2SS_protein-GspJ"/>
</dbReference>
<dbReference type="GO" id="GO:0015627">
    <property type="term" value="C:type II protein secretion system complex"/>
    <property type="evidence" value="ECO:0007669"/>
    <property type="project" value="InterPro"/>
</dbReference>
<proteinExistence type="inferred from homology"/>
<dbReference type="PROSITE" id="PS00409">
    <property type="entry name" value="PROKAR_NTER_METHYL"/>
    <property type="match status" value="1"/>
</dbReference>
<evidence type="ECO:0000256" key="3">
    <source>
        <dbReference type="SAM" id="Phobius"/>
    </source>
</evidence>
<reference evidence="4 5" key="1">
    <citation type="submission" date="2018-05" db="EMBL/GenBank/DDBJ databases">
        <title>Genomic Encyclopedia of Type Strains, Phase IV (KMG-IV): sequencing the most valuable type-strain genomes for metagenomic binning, comparative biology and taxonomic classification.</title>
        <authorList>
            <person name="Goeker M."/>
        </authorList>
    </citation>
    <scope>NUCLEOTIDE SEQUENCE [LARGE SCALE GENOMIC DNA]</scope>
    <source>
        <strain evidence="4 5">DSM 16791</strain>
    </source>
</reference>
<comment type="similarity">
    <text evidence="1">Belongs to the GSP J family.</text>
</comment>
<dbReference type="SUPFAM" id="SSF54523">
    <property type="entry name" value="Pili subunits"/>
    <property type="match status" value="2"/>
</dbReference>
<dbReference type="RefSeq" id="WP_158284889.1">
    <property type="nucleotide sequence ID" value="NZ_QGTR01000002.1"/>
</dbReference>
<evidence type="ECO:0000313" key="4">
    <source>
        <dbReference type="EMBL" id="PWW01513.1"/>
    </source>
</evidence>
<dbReference type="AlphaFoldDB" id="A0A317PLX3"/>
<dbReference type="NCBIfam" id="TIGR02532">
    <property type="entry name" value="IV_pilin_GFxxxE"/>
    <property type="match status" value="1"/>
</dbReference>
<dbReference type="Pfam" id="PF11612">
    <property type="entry name" value="T2SSJ"/>
    <property type="match status" value="1"/>
</dbReference>
<dbReference type="InterPro" id="IPR012902">
    <property type="entry name" value="N_methyl_site"/>
</dbReference>
<dbReference type="Gene3D" id="2.10.70.20">
    <property type="entry name" value="gspk-gspi-gspj complex like domains"/>
    <property type="match status" value="1"/>
</dbReference>
<keyword evidence="3" id="KW-0472">Membrane</keyword>
<organism evidence="4 5">
    <name type="scientific">Hoeflea marina</name>
    <dbReference type="NCBI Taxonomy" id="274592"/>
    <lineage>
        <taxon>Bacteria</taxon>
        <taxon>Pseudomonadati</taxon>
        <taxon>Pseudomonadota</taxon>
        <taxon>Alphaproteobacteria</taxon>
        <taxon>Hyphomicrobiales</taxon>
        <taxon>Rhizobiaceae</taxon>
        <taxon>Hoeflea</taxon>
    </lineage>
</organism>
<keyword evidence="3" id="KW-1133">Transmembrane helix</keyword>
<dbReference type="Proteomes" id="UP000246352">
    <property type="component" value="Unassembled WGS sequence"/>
</dbReference>
<dbReference type="GO" id="GO:0015628">
    <property type="term" value="P:protein secretion by the type II secretion system"/>
    <property type="evidence" value="ECO:0007669"/>
    <property type="project" value="InterPro"/>
</dbReference>
<sequence>MAGADAGEAGFTLVEVLVTLALLSVMAALMLLVAGQFRGLAARQADLAARQEAAAIVRHLGDEIAAARALPLMGADAAQKSPMAGGAAGLRFSAVVRTGSANSGLREVLIALRPGDRPRLVEIRRLRRMPMIAATEPEIVLADDVEALSLRYLSVDGWSGDWQGRPELPRAVDIRLSLRRNGRIVSAAHVVTTGLR</sequence>
<comment type="caution">
    <text evidence="4">The sequence shown here is derived from an EMBL/GenBank/DDBJ whole genome shotgun (WGS) entry which is preliminary data.</text>
</comment>
<feature type="transmembrane region" description="Helical" evidence="3">
    <location>
        <begin position="12"/>
        <end position="34"/>
    </location>
</feature>
<protein>
    <recommendedName>
        <fullName evidence="2">Type II secretion system protein J</fullName>
    </recommendedName>
</protein>